<sequence>MRIARFAFEGVVGYGVVEGDPAGPLEALEIAIIKNHPFGEIELTDKRLPLPAVRLLSPVLPSKICAFGRTYAEHAAELGNEVAKEPLMFLKPSTSVAGPGDVIRLPELSSDVQHEAELAVVIGSLCKDVVAERAHEVILGYTCANDVTARDLQRSDGQWSRAKGFDTFCPLGPWIETALDPADLAISCHIDDRVAQDGRTSEMVFSVADLVAYTSRIMTLLPGDVILTGTPAGVSTLHAGDTVEVRIEGIGSLINSVSN</sequence>
<dbReference type="InterPro" id="IPR011234">
    <property type="entry name" value="Fumarylacetoacetase-like_C"/>
</dbReference>
<dbReference type="GO" id="GO:0019752">
    <property type="term" value="P:carboxylic acid metabolic process"/>
    <property type="evidence" value="ECO:0007669"/>
    <property type="project" value="UniProtKB-ARBA"/>
</dbReference>
<feature type="domain" description="Rv2993c-like N-terminal" evidence="3">
    <location>
        <begin position="1"/>
        <end position="58"/>
    </location>
</feature>
<dbReference type="SUPFAM" id="SSF56529">
    <property type="entry name" value="FAH"/>
    <property type="match status" value="1"/>
</dbReference>
<evidence type="ECO:0000259" key="3">
    <source>
        <dbReference type="Pfam" id="PF10370"/>
    </source>
</evidence>
<proteinExistence type="predicted"/>
<protein>
    <submittedName>
        <fullName evidence="4">Unannotated protein</fullName>
    </submittedName>
</protein>
<evidence type="ECO:0000259" key="2">
    <source>
        <dbReference type="Pfam" id="PF01557"/>
    </source>
</evidence>
<dbReference type="InterPro" id="IPR018833">
    <property type="entry name" value="Rv2993c-like_N"/>
</dbReference>
<dbReference type="GO" id="GO:0046872">
    <property type="term" value="F:metal ion binding"/>
    <property type="evidence" value="ECO:0007669"/>
    <property type="project" value="UniProtKB-KW"/>
</dbReference>
<accession>A0A6J6BHR0</accession>
<dbReference type="InterPro" id="IPR036663">
    <property type="entry name" value="Fumarylacetoacetase_C_sf"/>
</dbReference>
<name>A0A6J6BHR0_9ZZZZ</name>
<dbReference type="GO" id="GO:0016853">
    <property type="term" value="F:isomerase activity"/>
    <property type="evidence" value="ECO:0007669"/>
    <property type="project" value="UniProtKB-ARBA"/>
</dbReference>
<dbReference type="AlphaFoldDB" id="A0A6J6BHR0"/>
<feature type="domain" description="Fumarylacetoacetase-like C-terminal" evidence="2">
    <location>
        <begin position="63"/>
        <end position="257"/>
    </location>
</feature>
<dbReference type="Pfam" id="PF01557">
    <property type="entry name" value="FAA_hydrolase"/>
    <property type="match status" value="1"/>
</dbReference>
<dbReference type="FunFam" id="3.90.850.10:FF:000002">
    <property type="entry name" value="2-hydroxyhepta-2,4-diene-1,7-dioate isomerase"/>
    <property type="match status" value="1"/>
</dbReference>
<dbReference type="Gene3D" id="3.90.850.10">
    <property type="entry name" value="Fumarylacetoacetase-like, C-terminal domain"/>
    <property type="match status" value="1"/>
</dbReference>
<dbReference type="PANTHER" id="PTHR11820">
    <property type="entry name" value="ACYLPYRUVASE"/>
    <property type="match status" value="1"/>
</dbReference>
<reference evidence="4" key="1">
    <citation type="submission" date="2020-05" db="EMBL/GenBank/DDBJ databases">
        <authorList>
            <person name="Chiriac C."/>
            <person name="Salcher M."/>
            <person name="Ghai R."/>
            <person name="Kavagutti S V."/>
        </authorList>
    </citation>
    <scope>NUCLEOTIDE SEQUENCE</scope>
</reference>
<dbReference type="PANTHER" id="PTHR11820:SF7">
    <property type="entry name" value="ACYLPYRUVASE FAHD1, MITOCHONDRIAL"/>
    <property type="match status" value="1"/>
</dbReference>
<dbReference type="EMBL" id="CAEZSO010000037">
    <property type="protein sequence ID" value="CAB4538526.1"/>
    <property type="molecule type" value="Genomic_DNA"/>
</dbReference>
<evidence type="ECO:0000256" key="1">
    <source>
        <dbReference type="ARBA" id="ARBA00022723"/>
    </source>
</evidence>
<dbReference type="GO" id="GO:0018773">
    <property type="term" value="F:acetylpyruvate hydrolase activity"/>
    <property type="evidence" value="ECO:0007669"/>
    <property type="project" value="TreeGrafter"/>
</dbReference>
<evidence type="ECO:0000313" key="4">
    <source>
        <dbReference type="EMBL" id="CAB4538526.1"/>
    </source>
</evidence>
<dbReference type="Pfam" id="PF10370">
    <property type="entry name" value="Rv2993c-like_N"/>
    <property type="match status" value="1"/>
</dbReference>
<organism evidence="4">
    <name type="scientific">freshwater metagenome</name>
    <dbReference type="NCBI Taxonomy" id="449393"/>
    <lineage>
        <taxon>unclassified sequences</taxon>
        <taxon>metagenomes</taxon>
        <taxon>ecological metagenomes</taxon>
    </lineage>
</organism>
<keyword evidence="1" id="KW-0479">Metal-binding</keyword>
<dbReference type="Gene3D" id="2.30.30.370">
    <property type="entry name" value="FAH"/>
    <property type="match status" value="1"/>
</dbReference>
<gene>
    <name evidence="4" type="ORF">UFOPK1446_00283</name>
</gene>